<dbReference type="EMBL" id="BSOT01000009">
    <property type="protein sequence ID" value="GLR72302.1"/>
    <property type="molecule type" value="Genomic_DNA"/>
</dbReference>
<dbReference type="RefSeq" id="WP_284218721.1">
    <property type="nucleotide sequence ID" value="NZ_BSOT01000009.1"/>
</dbReference>
<dbReference type="InterPro" id="IPR013976">
    <property type="entry name" value="HDOD"/>
</dbReference>
<proteinExistence type="predicted"/>
<dbReference type="Pfam" id="PF08668">
    <property type="entry name" value="HDOD"/>
    <property type="match status" value="1"/>
</dbReference>
<protein>
    <recommendedName>
        <fullName evidence="1">HDOD domain-containing protein</fullName>
    </recommendedName>
</protein>
<dbReference type="SUPFAM" id="SSF109604">
    <property type="entry name" value="HD-domain/PDEase-like"/>
    <property type="match status" value="1"/>
</dbReference>
<feature type="domain" description="HDOD" evidence="1">
    <location>
        <begin position="112"/>
        <end position="269"/>
    </location>
</feature>
<evidence type="ECO:0000313" key="3">
    <source>
        <dbReference type="Proteomes" id="UP001156601"/>
    </source>
</evidence>
<evidence type="ECO:0000313" key="2">
    <source>
        <dbReference type="EMBL" id="GLR72302.1"/>
    </source>
</evidence>
<keyword evidence="3" id="KW-1185">Reference proteome</keyword>
<reference evidence="2" key="2">
    <citation type="submission" date="2023-01" db="EMBL/GenBank/DDBJ databases">
        <title>Draft genome sequence of Agaribacter marinus strain NBRC 110023.</title>
        <authorList>
            <person name="Sun Q."/>
            <person name="Mori K."/>
        </authorList>
    </citation>
    <scope>NUCLEOTIDE SEQUENCE</scope>
    <source>
        <strain evidence="2">NBRC 110023</strain>
    </source>
</reference>
<dbReference type="Proteomes" id="UP001156601">
    <property type="component" value="Unassembled WGS sequence"/>
</dbReference>
<dbReference type="Gene3D" id="1.10.3210.10">
    <property type="entry name" value="Hypothetical protein af1432"/>
    <property type="match status" value="1"/>
</dbReference>
<reference evidence="2" key="1">
    <citation type="journal article" date="2014" name="Int. J. Syst. Evol. Microbiol.">
        <title>Complete genome sequence of Corynebacterium casei LMG S-19264T (=DSM 44701T), isolated from a smear-ripened cheese.</title>
        <authorList>
            <consortium name="US DOE Joint Genome Institute (JGI-PGF)"/>
            <person name="Walter F."/>
            <person name="Albersmeier A."/>
            <person name="Kalinowski J."/>
            <person name="Ruckert C."/>
        </authorList>
    </citation>
    <scope>NUCLEOTIDE SEQUENCE</scope>
    <source>
        <strain evidence="2">NBRC 110023</strain>
    </source>
</reference>
<comment type="caution">
    <text evidence="2">The sequence shown here is derived from an EMBL/GenBank/DDBJ whole genome shotgun (WGS) entry which is preliminary data.</text>
</comment>
<name>A0AA37WJM2_9ALTE</name>
<sequence>MKQSVTQLAGVFNDRFLQLLISLDEAIVLSGKKTDKMKMLEDSEQHDARRELLMVEEIANRKREIEAGEEMTHQLKIESQFHQKLIADIEQRLQDTDTILSSILDINLHLGKLLDVLYMEACTISKLVTHIDELPWLQRAVIKFVKQPKYRRVDSKGHAVIINTTKAALSFIGIDSLRQLIPVLVSKHVMPPNSEFTPDLLKNLWLYTIGTGNVARELSKEFGVKPHLGFNLGLLASIGHSVVATVYLKAFDVQLRAEIIEAKEKNNRMLAKSLANLSPSHKYIRSLWKMYAAKVSYNIVSALNLRWLNITPGVAGIASIKEVSFKYVEKHNLHPLAKLLFKSAGYMQFKLMQKNQLMSKEASMLYLRNFGITAADLGNLRTVNLTGLELKIAEST</sequence>
<gene>
    <name evidence="2" type="ORF">GCM10007852_32100</name>
</gene>
<accession>A0AA37WJM2</accession>
<evidence type="ECO:0000259" key="1">
    <source>
        <dbReference type="Pfam" id="PF08668"/>
    </source>
</evidence>
<dbReference type="AlphaFoldDB" id="A0AA37WJM2"/>
<organism evidence="2 3">
    <name type="scientific">Agaribacter marinus</name>
    <dbReference type="NCBI Taxonomy" id="1431249"/>
    <lineage>
        <taxon>Bacteria</taxon>
        <taxon>Pseudomonadati</taxon>
        <taxon>Pseudomonadota</taxon>
        <taxon>Gammaproteobacteria</taxon>
        <taxon>Alteromonadales</taxon>
        <taxon>Alteromonadaceae</taxon>
        <taxon>Agaribacter</taxon>
    </lineage>
</organism>